<feature type="domain" description="Glycosyl transferase family 3 N-terminal" evidence="3">
    <location>
        <begin position="29"/>
        <end position="75"/>
    </location>
</feature>
<dbReference type="AlphaFoldDB" id="A0A956LZN4"/>
<dbReference type="Proteomes" id="UP000697710">
    <property type="component" value="Unassembled WGS sequence"/>
</dbReference>
<reference evidence="4" key="1">
    <citation type="submission" date="2020-04" db="EMBL/GenBank/DDBJ databases">
        <authorList>
            <person name="Zhang T."/>
        </authorList>
    </citation>
    <scope>NUCLEOTIDE SEQUENCE</scope>
    <source>
        <strain evidence="4">HKST-UBA01</strain>
    </source>
</reference>
<sequence length="75" mass="8419">MSGHAAGTDRAVDRLRFRSVPRGAFVNAKSIILKKRSGGRHTREELRFLIEGALAGRIAEYHLTAWMMAVFFQGM</sequence>
<evidence type="ECO:0000256" key="2">
    <source>
        <dbReference type="ARBA" id="ARBA00022679"/>
    </source>
</evidence>
<dbReference type="GO" id="GO:0016757">
    <property type="term" value="F:glycosyltransferase activity"/>
    <property type="evidence" value="ECO:0007669"/>
    <property type="project" value="UniProtKB-KW"/>
</dbReference>
<evidence type="ECO:0000259" key="3">
    <source>
        <dbReference type="Pfam" id="PF02885"/>
    </source>
</evidence>
<keyword evidence="2" id="KW-0808">Transferase</keyword>
<evidence type="ECO:0000256" key="1">
    <source>
        <dbReference type="ARBA" id="ARBA00022676"/>
    </source>
</evidence>
<keyword evidence="1" id="KW-0328">Glycosyltransferase</keyword>
<evidence type="ECO:0000313" key="5">
    <source>
        <dbReference type="Proteomes" id="UP000697710"/>
    </source>
</evidence>
<dbReference type="Pfam" id="PF02885">
    <property type="entry name" value="Glycos_trans_3N"/>
    <property type="match status" value="1"/>
</dbReference>
<dbReference type="Gene3D" id="1.20.970.10">
    <property type="entry name" value="Transferase, Pyrimidine Nucleoside Phosphorylase, Chain C"/>
    <property type="match status" value="1"/>
</dbReference>
<dbReference type="EMBL" id="JAGQHR010000314">
    <property type="protein sequence ID" value="MCA9728168.1"/>
    <property type="molecule type" value="Genomic_DNA"/>
</dbReference>
<reference evidence="4" key="2">
    <citation type="journal article" date="2021" name="Microbiome">
        <title>Successional dynamics and alternative stable states in a saline activated sludge microbial community over 9 years.</title>
        <authorList>
            <person name="Wang Y."/>
            <person name="Ye J."/>
            <person name="Ju F."/>
            <person name="Liu L."/>
            <person name="Boyd J.A."/>
            <person name="Deng Y."/>
            <person name="Parks D.H."/>
            <person name="Jiang X."/>
            <person name="Yin X."/>
            <person name="Woodcroft B.J."/>
            <person name="Tyson G.W."/>
            <person name="Hugenholtz P."/>
            <person name="Polz M.F."/>
            <person name="Zhang T."/>
        </authorList>
    </citation>
    <scope>NUCLEOTIDE SEQUENCE</scope>
    <source>
        <strain evidence="4">HKST-UBA01</strain>
    </source>
</reference>
<comment type="caution">
    <text evidence="4">The sequence shown here is derived from an EMBL/GenBank/DDBJ whole genome shotgun (WGS) entry which is preliminary data.</text>
</comment>
<dbReference type="InterPro" id="IPR017459">
    <property type="entry name" value="Glycosyl_Trfase_fam3_N_dom"/>
</dbReference>
<feature type="non-terminal residue" evidence="4">
    <location>
        <position position="75"/>
    </location>
</feature>
<name>A0A956LZN4_UNCEI</name>
<accession>A0A956LZN4</accession>
<evidence type="ECO:0000313" key="4">
    <source>
        <dbReference type="EMBL" id="MCA9728168.1"/>
    </source>
</evidence>
<organism evidence="4 5">
    <name type="scientific">Eiseniibacteriota bacterium</name>
    <dbReference type="NCBI Taxonomy" id="2212470"/>
    <lineage>
        <taxon>Bacteria</taxon>
        <taxon>Candidatus Eiseniibacteriota</taxon>
    </lineage>
</organism>
<dbReference type="InterPro" id="IPR036320">
    <property type="entry name" value="Glycosyl_Trfase_fam3_N_dom_sf"/>
</dbReference>
<protein>
    <recommendedName>
        <fullName evidence="3">Glycosyl transferase family 3 N-terminal domain-containing protein</fullName>
    </recommendedName>
</protein>
<dbReference type="SUPFAM" id="SSF47648">
    <property type="entry name" value="Nucleoside phosphorylase/phosphoribosyltransferase N-terminal domain"/>
    <property type="match status" value="1"/>
</dbReference>
<proteinExistence type="predicted"/>
<gene>
    <name evidence="4" type="ORF">KC729_10825</name>
</gene>